<evidence type="ECO:0000256" key="5">
    <source>
        <dbReference type="PROSITE-ProRule" id="PRU00601"/>
    </source>
</evidence>
<dbReference type="InterPro" id="IPR013083">
    <property type="entry name" value="Znf_RING/FYVE/PHD"/>
</dbReference>
<keyword evidence="10" id="KW-1185">Reference proteome</keyword>
<keyword evidence="4" id="KW-0862">Zinc</keyword>
<feature type="domain" description="CHY-type" evidence="7">
    <location>
        <begin position="957"/>
        <end position="1026"/>
    </location>
</feature>
<keyword evidence="1" id="KW-0436">Ligase</keyword>
<dbReference type="CDD" id="cd12108">
    <property type="entry name" value="Hr-like"/>
    <property type="match status" value="2"/>
</dbReference>
<dbReference type="CDD" id="cd16464">
    <property type="entry name" value="RING-H2_Pirh2-like"/>
    <property type="match status" value="1"/>
</dbReference>
<dbReference type="AlphaFoldDB" id="A0AAD8L684"/>
<dbReference type="Pfam" id="PF01814">
    <property type="entry name" value="Hemerythrin"/>
    <property type="match status" value="1"/>
</dbReference>
<keyword evidence="2" id="KW-0479">Metal-binding</keyword>
<dbReference type="Pfam" id="PF14599">
    <property type="entry name" value="zinc_ribbon_6"/>
    <property type="match status" value="1"/>
</dbReference>
<dbReference type="PROSITE" id="PS51270">
    <property type="entry name" value="ZF_CTCHY"/>
    <property type="match status" value="1"/>
</dbReference>
<evidence type="ECO:0000256" key="3">
    <source>
        <dbReference type="ARBA" id="ARBA00022771"/>
    </source>
</evidence>
<reference evidence="9" key="1">
    <citation type="journal article" date="2023" name="bioRxiv">
        <title>Improved chromosome-level genome assembly for marigold (Tagetes erecta).</title>
        <authorList>
            <person name="Jiang F."/>
            <person name="Yuan L."/>
            <person name="Wang S."/>
            <person name="Wang H."/>
            <person name="Xu D."/>
            <person name="Wang A."/>
            <person name="Fan W."/>
        </authorList>
    </citation>
    <scope>NUCLEOTIDE SEQUENCE</scope>
    <source>
        <strain evidence="9">WSJ</strain>
        <tissue evidence="9">Leaf</tissue>
    </source>
</reference>
<dbReference type="GO" id="GO:0005634">
    <property type="term" value="C:nucleus"/>
    <property type="evidence" value="ECO:0007669"/>
    <property type="project" value="TreeGrafter"/>
</dbReference>
<evidence type="ECO:0000256" key="2">
    <source>
        <dbReference type="ARBA" id="ARBA00022723"/>
    </source>
</evidence>
<dbReference type="GO" id="GO:0006511">
    <property type="term" value="P:ubiquitin-dependent protein catabolic process"/>
    <property type="evidence" value="ECO:0007669"/>
    <property type="project" value="TreeGrafter"/>
</dbReference>
<evidence type="ECO:0000313" key="10">
    <source>
        <dbReference type="Proteomes" id="UP001229421"/>
    </source>
</evidence>
<dbReference type="Pfam" id="PF05495">
    <property type="entry name" value="zf-CHY"/>
    <property type="match status" value="1"/>
</dbReference>
<dbReference type="InterPro" id="IPR008913">
    <property type="entry name" value="Znf_CHY"/>
</dbReference>
<dbReference type="FunFam" id="3.30.40.10:FF:000208">
    <property type="entry name" value="Zinc finger protein-related isoform 1"/>
    <property type="match status" value="1"/>
</dbReference>
<sequence>MSDFVLTVIPGSRLREAPILLLLHFHNALREELADLRRTAAEALDSRTCIGPDLIRDLRRRFEFLKLVNKYHSVAEDEVIFRALDVHVKNVVSAYTLEHTSTNDIWDSIFHYLDVLKKEDERCVSKAFQELVYFIGTLQTSICKHMAKEEEQVFPLLTQQFSAQEQASFVWQFMCSVPMLLLEDFFRWMNSFLSSDERESVLQCIKQVVPDDLLLQEVVISCIQATEQPITGEFDKHGKGSLFLNGRANFWKILEVYTSEGHSKESMRPDHAHTVHTTTQHNPLDSAKLWHTAYHKDLLEAVKDLYSVRDSNDLSGLAATIVQLKFFSDVIIFYCNSLDKLFYSMCIELTEDCPAPSYQRFLDESQIEGLQLLLYSKSENDTSSRNFVENLCDKLKLCVQGIRKYLTFVETEVIQFIVLNCSHEMQRWLIYTGLEMMPLGLLKCTVTWFSNHLTEDESKSILHSIKQGGLLVNKSLSSLLYEWVRIGYSGKTSVEKFREELHAAFENRCSFLSEQIKNNSAFPYLSDMQLRSRSNTSYSSGISFHVFFPQKLKMSTDFSTYHTENNTESSLRYLESKPVDHIFFFHKALKKDMEHLVSLSAKLAENDALFTEFYQRFHLLRVLHKIHSDAEDEIAFPALEAKEIIQNSSHSYSIDHKMDIEFFNRISYVLGQIYELYADTLNGRTLMYRQLCVKLHGMCKCMYKMLSDHVNHEEIELWPLFREHLSVKEQEKIIGCMLGRTRAETLQEMIPWLMASLTVEEQNALMSLWRKVTKNTMFDQWLGEWWEGMKSYDIPKVEKLTVSTQSTVDIFEIISKYLPRGGNKDRVSSKFNMIKHETMDSETFSEHHKEMESSKDQTGHHCKVCSEHNGSNTEILIVDGQTDTAANSVLVLSQEELEATIRRVNSDKTLEPKMKSIITQNLMTSRWTNTQKKTHPDNDAHNNNQGIPGVFPSYRDTQKLVFGCQHYKRNCKLVASCCNKLYTCRLCHDDATDHTMDRKASTMMMCMKCLIIQPIGPTCSTVSCNNLSMARYYCPICKLFDDERQIYHCPYCNLCRVGKGLGLDYFHCMNCNACMARSLLVHTCREKCLEDNCPICHEYIFTSKDPVKALPCGHVMHSSCFQEYTCSNYTCPICCKSLGDMQAYFGMLDAMLAEEKIPEEYLGRTQDILCNDCEKKGTASFHWMYRKCPHCGSYNTRLI</sequence>
<keyword evidence="3 5" id="KW-0863">Zinc-finger</keyword>
<evidence type="ECO:0000256" key="1">
    <source>
        <dbReference type="ARBA" id="ARBA00022598"/>
    </source>
</evidence>
<protein>
    <recommendedName>
        <fullName evidence="11">Zinc finger protein BRUTUS-like</fullName>
    </recommendedName>
</protein>
<dbReference type="InterPro" id="IPR017921">
    <property type="entry name" value="Znf_CTCHY"/>
</dbReference>
<dbReference type="SMART" id="SM00184">
    <property type="entry name" value="RING"/>
    <property type="match status" value="1"/>
</dbReference>
<evidence type="ECO:0000259" key="8">
    <source>
        <dbReference type="PROSITE" id="PS51270"/>
    </source>
</evidence>
<feature type="domain" description="CTCHY-type" evidence="8">
    <location>
        <begin position="1029"/>
        <end position="1092"/>
    </location>
</feature>
<dbReference type="Gene3D" id="3.30.40.10">
    <property type="entry name" value="Zinc/RING finger domain, C3HC4 (zinc finger)"/>
    <property type="match status" value="1"/>
</dbReference>
<dbReference type="Gene3D" id="2.20.28.10">
    <property type="match status" value="1"/>
</dbReference>
<dbReference type="Pfam" id="PF13639">
    <property type="entry name" value="zf-RING_2"/>
    <property type="match status" value="1"/>
</dbReference>
<comment type="caution">
    <text evidence="9">The sequence shown here is derived from an EMBL/GenBank/DDBJ whole genome shotgun (WGS) entry which is preliminary data.</text>
</comment>
<dbReference type="InterPro" id="IPR037275">
    <property type="entry name" value="Znf_CTCHY_sf"/>
</dbReference>
<dbReference type="GO" id="GO:0016567">
    <property type="term" value="P:protein ubiquitination"/>
    <property type="evidence" value="ECO:0007669"/>
    <property type="project" value="TreeGrafter"/>
</dbReference>
<dbReference type="InterPro" id="IPR001841">
    <property type="entry name" value="Znf_RING"/>
</dbReference>
<gene>
    <name evidence="9" type="ORF">QVD17_10680</name>
</gene>
<dbReference type="SUPFAM" id="SSF161245">
    <property type="entry name" value="Zinc hairpin stack"/>
    <property type="match status" value="1"/>
</dbReference>
<accession>A0AAD8L684</accession>
<dbReference type="GO" id="GO:0006879">
    <property type="term" value="P:intracellular iron ion homeostasis"/>
    <property type="evidence" value="ECO:0007669"/>
    <property type="project" value="UniProtKB-ARBA"/>
</dbReference>
<evidence type="ECO:0000256" key="4">
    <source>
        <dbReference type="ARBA" id="ARBA00022833"/>
    </source>
</evidence>
<name>A0AAD8L684_TARER</name>
<evidence type="ECO:0000259" key="7">
    <source>
        <dbReference type="PROSITE" id="PS51266"/>
    </source>
</evidence>
<dbReference type="GO" id="GO:0016874">
    <property type="term" value="F:ligase activity"/>
    <property type="evidence" value="ECO:0007669"/>
    <property type="project" value="UniProtKB-KW"/>
</dbReference>
<evidence type="ECO:0000313" key="9">
    <source>
        <dbReference type="EMBL" id="KAK1433763.1"/>
    </source>
</evidence>
<dbReference type="GO" id="GO:0008270">
    <property type="term" value="F:zinc ion binding"/>
    <property type="evidence" value="ECO:0007669"/>
    <property type="project" value="UniProtKB-KW"/>
</dbReference>
<feature type="domain" description="RING-type" evidence="6">
    <location>
        <begin position="1093"/>
        <end position="1134"/>
    </location>
</feature>
<dbReference type="GO" id="GO:0061630">
    <property type="term" value="F:ubiquitin protein ligase activity"/>
    <property type="evidence" value="ECO:0007669"/>
    <property type="project" value="TreeGrafter"/>
</dbReference>
<dbReference type="EMBL" id="JAUHHV010000002">
    <property type="protein sequence ID" value="KAK1433763.1"/>
    <property type="molecule type" value="Genomic_DNA"/>
</dbReference>
<evidence type="ECO:0008006" key="11">
    <source>
        <dbReference type="Google" id="ProtNLM"/>
    </source>
</evidence>
<dbReference type="PANTHER" id="PTHR21319:SF39">
    <property type="entry name" value="ZINC FINGER PROTEIN"/>
    <property type="match status" value="1"/>
</dbReference>
<organism evidence="9 10">
    <name type="scientific">Tagetes erecta</name>
    <name type="common">African marigold</name>
    <dbReference type="NCBI Taxonomy" id="13708"/>
    <lineage>
        <taxon>Eukaryota</taxon>
        <taxon>Viridiplantae</taxon>
        <taxon>Streptophyta</taxon>
        <taxon>Embryophyta</taxon>
        <taxon>Tracheophyta</taxon>
        <taxon>Spermatophyta</taxon>
        <taxon>Magnoliopsida</taxon>
        <taxon>eudicotyledons</taxon>
        <taxon>Gunneridae</taxon>
        <taxon>Pentapetalae</taxon>
        <taxon>asterids</taxon>
        <taxon>campanulids</taxon>
        <taxon>Asterales</taxon>
        <taxon>Asteraceae</taxon>
        <taxon>Asteroideae</taxon>
        <taxon>Heliantheae alliance</taxon>
        <taxon>Tageteae</taxon>
        <taxon>Tagetes</taxon>
    </lineage>
</organism>
<dbReference type="InterPro" id="IPR039512">
    <property type="entry name" value="RCHY1_zinc-ribbon"/>
</dbReference>
<evidence type="ECO:0000259" key="6">
    <source>
        <dbReference type="PROSITE" id="PS50089"/>
    </source>
</evidence>
<proteinExistence type="predicted"/>
<dbReference type="PROSITE" id="PS51266">
    <property type="entry name" value="ZF_CHY"/>
    <property type="match status" value="1"/>
</dbReference>
<dbReference type="Gene3D" id="1.20.120.520">
    <property type="entry name" value="nmb1532 protein domain like"/>
    <property type="match status" value="2"/>
</dbReference>
<dbReference type="SUPFAM" id="SSF57850">
    <property type="entry name" value="RING/U-box"/>
    <property type="match status" value="1"/>
</dbReference>
<dbReference type="PANTHER" id="PTHR21319">
    <property type="entry name" value="RING FINGER AND CHY ZINC FINGER DOMAIN-CONTAINING PROTEIN 1"/>
    <property type="match status" value="1"/>
</dbReference>
<dbReference type="InterPro" id="IPR012312">
    <property type="entry name" value="Hemerythrin-like"/>
</dbReference>
<dbReference type="PROSITE" id="PS50089">
    <property type="entry name" value="ZF_RING_2"/>
    <property type="match status" value="1"/>
</dbReference>
<dbReference type="Proteomes" id="UP001229421">
    <property type="component" value="Unassembled WGS sequence"/>
</dbReference>